<feature type="region of interest" description="Disordered" evidence="1">
    <location>
        <begin position="172"/>
        <end position="217"/>
    </location>
</feature>
<sequence>MGRIASRMDGHQIDADSTDGRGQRRIGRRRIGRQAKGVGAVGGEFHQPPGGKHPPAEGQPYAPAVQHRADRRRHVRGTVGLGMIVGELRAGQHHGRAGMLQGQQQRRFLHRVGAVQNDDARRPAARFGAQFGAHGIADPLHVGQGQGRGILGEQIDGPQPDRRQIAQPVQQRLPVQAGRAGPVRVLAAGDGAAGGDDGDKGRGDHAAALGSSRAATR</sequence>
<organism evidence="2 3">
    <name type="scientific">Paracoccus haematequi</name>
    <dbReference type="NCBI Taxonomy" id="2491866"/>
    <lineage>
        <taxon>Bacteria</taxon>
        <taxon>Pseudomonadati</taxon>
        <taxon>Pseudomonadota</taxon>
        <taxon>Alphaproteobacteria</taxon>
        <taxon>Rhodobacterales</taxon>
        <taxon>Paracoccaceae</taxon>
        <taxon>Paracoccus</taxon>
    </lineage>
</organism>
<name>A0A3S4CJE4_9RHOB</name>
<evidence type="ECO:0000256" key="1">
    <source>
        <dbReference type="SAM" id="MobiDB-lite"/>
    </source>
</evidence>
<accession>A0A3S4CJE4</accession>
<reference evidence="2 3" key="1">
    <citation type="submission" date="2018-12" db="EMBL/GenBank/DDBJ databases">
        <authorList>
            <person name="Criscuolo A."/>
        </authorList>
    </citation>
    <scope>NUCLEOTIDE SEQUENCE [LARGE SCALE GENOMIC DNA]</scope>
    <source>
        <strain evidence="2">ACIP1116241</strain>
    </source>
</reference>
<feature type="region of interest" description="Disordered" evidence="1">
    <location>
        <begin position="1"/>
        <end position="70"/>
    </location>
</feature>
<feature type="compositionally biased region" description="Basic residues" evidence="1">
    <location>
        <begin position="23"/>
        <end position="33"/>
    </location>
</feature>
<proteinExistence type="predicted"/>
<dbReference type="Proteomes" id="UP000270743">
    <property type="component" value="Unassembled WGS sequence"/>
</dbReference>
<dbReference type="EMBL" id="UZWE01000029">
    <property type="protein sequence ID" value="VDS08549.1"/>
    <property type="molecule type" value="Genomic_DNA"/>
</dbReference>
<keyword evidence="3" id="KW-1185">Reference proteome</keyword>
<gene>
    <name evidence="2" type="ORF">PARHAE_01733</name>
</gene>
<protein>
    <submittedName>
        <fullName evidence="2">Uncharacterized protein</fullName>
    </submittedName>
</protein>
<feature type="compositionally biased region" description="Basic and acidic residues" evidence="1">
    <location>
        <begin position="1"/>
        <end position="22"/>
    </location>
</feature>
<evidence type="ECO:0000313" key="3">
    <source>
        <dbReference type="Proteomes" id="UP000270743"/>
    </source>
</evidence>
<dbReference type="AlphaFoldDB" id="A0A3S4CJE4"/>
<evidence type="ECO:0000313" key="2">
    <source>
        <dbReference type="EMBL" id="VDS08549.1"/>
    </source>
</evidence>